<reference evidence="6 7" key="1">
    <citation type="submission" date="2018-07" db="EMBL/GenBank/DDBJ databases">
        <title>GABA Modulating Bacteria of the Human Gut Microbiota.</title>
        <authorList>
            <person name="Strandwitz P."/>
            <person name="Kim K.H."/>
            <person name="Terekhova D."/>
            <person name="Liu J.K."/>
            <person name="Sharma A."/>
            <person name="Levering J."/>
            <person name="Mcdonald D."/>
            <person name="Dietrich D."/>
            <person name="Ramadhar T.R."/>
            <person name="Lekbua A."/>
            <person name="Mroue N."/>
            <person name="Liston C."/>
            <person name="Stewart E.J."/>
            <person name="Dubin M.J."/>
            <person name="Zengler K."/>
            <person name="Knight R."/>
            <person name="Gilbert J.A."/>
            <person name="Clardy J."/>
            <person name="Lewis K."/>
        </authorList>
    </citation>
    <scope>NUCLEOTIDE SEQUENCE [LARGE SCALE GENOMIC DNA]</scope>
    <source>
        <strain evidence="6 7">KLE1738</strain>
    </source>
</reference>
<feature type="transmembrane region" description="Helical" evidence="5">
    <location>
        <begin position="162"/>
        <end position="188"/>
    </location>
</feature>
<evidence type="ECO:0000256" key="3">
    <source>
        <dbReference type="ARBA" id="ARBA00022989"/>
    </source>
</evidence>
<keyword evidence="4 5" id="KW-0472">Membrane</keyword>
<evidence type="ECO:0000313" key="6">
    <source>
        <dbReference type="EMBL" id="RFT05907.1"/>
    </source>
</evidence>
<dbReference type="GO" id="GO:0016020">
    <property type="term" value="C:membrane"/>
    <property type="evidence" value="ECO:0007669"/>
    <property type="project" value="UniProtKB-SubCell"/>
</dbReference>
<protein>
    <recommendedName>
        <fullName evidence="8">Rhomboid family intramembrane serine protease</fullName>
    </recommendedName>
</protein>
<sequence length="271" mass="31300">MRYIVIGNVLVFLLDLFSTGGYPIATSLLSFSSDAILQGQIWRIITFVFVPATSRNIFLFAITLYFYYFIGNALEREWGSNKFTIFYFFGILLNILVGFLVGTASMYYVNMSMFFAFATLYPNLQFLLFFIIPVKAKWLAWIDAAYFALAVLQYLLTGHFLYALIPIVAVLNYLLFFAADIGSQFSYWKGRAKNRARQNQYRQAYNHPGSGPKVVNFHDAKTKTKTQYLHKCAVCGKTDLTDPQMEFRYCSRCNGYYCYCADHINNHIHIQ</sequence>
<evidence type="ECO:0000256" key="1">
    <source>
        <dbReference type="ARBA" id="ARBA00004141"/>
    </source>
</evidence>
<keyword evidence="3 5" id="KW-1133">Transmembrane helix</keyword>
<name>A0A3E2B1M6_9FIRM</name>
<dbReference type="InterPro" id="IPR035952">
    <property type="entry name" value="Rhomboid-like_sf"/>
</dbReference>
<dbReference type="AlphaFoldDB" id="A0A3E2B1M6"/>
<organism evidence="6 7">
    <name type="scientific">Evtepia gabavorous</name>
    <dbReference type="NCBI Taxonomy" id="2211183"/>
    <lineage>
        <taxon>Bacteria</taxon>
        <taxon>Bacillati</taxon>
        <taxon>Bacillota</taxon>
        <taxon>Clostridia</taxon>
        <taxon>Eubacteriales</taxon>
        <taxon>Evtepia</taxon>
    </lineage>
</organism>
<dbReference type="Proteomes" id="UP000260649">
    <property type="component" value="Unassembled WGS sequence"/>
</dbReference>
<dbReference type="Gene3D" id="1.20.1540.10">
    <property type="entry name" value="Rhomboid-like"/>
    <property type="match status" value="1"/>
</dbReference>
<feature type="transmembrane region" description="Helical" evidence="5">
    <location>
        <begin position="86"/>
        <end position="108"/>
    </location>
</feature>
<evidence type="ECO:0000256" key="2">
    <source>
        <dbReference type="ARBA" id="ARBA00022692"/>
    </source>
</evidence>
<evidence type="ECO:0000256" key="5">
    <source>
        <dbReference type="SAM" id="Phobius"/>
    </source>
</evidence>
<feature type="transmembrane region" description="Helical" evidence="5">
    <location>
        <begin position="114"/>
        <end position="131"/>
    </location>
</feature>
<keyword evidence="2 5" id="KW-0812">Transmembrane</keyword>
<dbReference type="SUPFAM" id="SSF144091">
    <property type="entry name" value="Rhomboid-like"/>
    <property type="match status" value="1"/>
</dbReference>
<comment type="caution">
    <text evidence="6">The sequence shown here is derived from an EMBL/GenBank/DDBJ whole genome shotgun (WGS) entry which is preliminary data.</text>
</comment>
<comment type="subcellular location">
    <subcellularLocation>
        <location evidence="1">Membrane</location>
        <topology evidence="1">Multi-pass membrane protein</topology>
    </subcellularLocation>
</comment>
<feature type="transmembrane region" description="Helical" evidence="5">
    <location>
        <begin position="138"/>
        <end position="156"/>
    </location>
</feature>
<evidence type="ECO:0008006" key="8">
    <source>
        <dbReference type="Google" id="ProtNLM"/>
    </source>
</evidence>
<gene>
    <name evidence="6" type="ORF">DV520_10185</name>
</gene>
<keyword evidence="7" id="KW-1185">Reference proteome</keyword>
<evidence type="ECO:0000313" key="7">
    <source>
        <dbReference type="Proteomes" id="UP000260649"/>
    </source>
</evidence>
<proteinExistence type="predicted"/>
<dbReference type="OrthoDB" id="9778756at2"/>
<evidence type="ECO:0000256" key="4">
    <source>
        <dbReference type="ARBA" id="ARBA00023136"/>
    </source>
</evidence>
<accession>A0A3E2B1M6</accession>
<dbReference type="EMBL" id="QQRQ01000023">
    <property type="protein sequence ID" value="RFT05907.1"/>
    <property type="molecule type" value="Genomic_DNA"/>
</dbReference>